<dbReference type="InterPro" id="IPR014054">
    <property type="entry name" value="Phage_regulatory_Rha"/>
</dbReference>
<accession>A0A1N6QCE8</accession>
<gene>
    <name evidence="1" type="ORF">SAMN05421647_102415</name>
</gene>
<dbReference type="AlphaFoldDB" id="A0A1N6QCE8"/>
<dbReference type="Pfam" id="PF09669">
    <property type="entry name" value="Phage_pRha"/>
    <property type="match status" value="1"/>
</dbReference>
<evidence type="ECO:0000313" key="1">
    <source>
        <dbReference type="EMBL" id="SIQ14259.1"/>
    </source>
</evidence>
<organism evidence="1 2">
    <name type="scientific">Marinobacterium stanieri</name>
    <dbReference type="NCBI Taxonomy" id="49186"/>
    <lineage>
        <taxon>Bacteria</taxon>
        <taxon>Pseudomonadati</taxon>
        <taxon>Pseudomonadota</taxon>
        <taxon>Gammaproteobacteria</taxon>
        <taxon>Oceanospirillales</taxon>
        <taxon>Oceanospirillaceae</taxon>
        <taxon>Marinobacterium</taxon>
    </lineage>
</organism>
<reference evidence="1 2" key="1">
    <citation type="submission" date="2017-01" db="EMBL/GenBank/DDBJ databases">
        <authorList>
            <person name="Mah S.A."/>
            <person name="Swanson W.J."/>
            <person name="Moy G.W."/>
            <person name="Vacquier V.D."/>
        </authorList>
    </citation>
    <scope>NUCLEOTIDE SEQUENCE [LARGE SCALE GENOMIC DNA]</scope>
    <source>
        <strain evidence="1 2">DSM 7027</strain>
    </source>
</reference>
<sequence length="256" mass="29719">MQQLMTIDNNQTLTMSTREIAKLTGKRHDNVMRDARAMLSELHGERGVLKFEDTHRNPQNGQSYPIFRLPKRETLILVSGYNLQMRAAIIDRWQELEAQPVSNSYQLPDFSNPAVAARAWADAIEQGQQLALENKQVREDLEHLQAHFVEGMRITDFARTLNGVNCQEVQKYLASIGWLRRNGFSGWRVNSKARDKHLAERTTIWKHPITGEEQERHYPVLLRAGAVRLFQMYTKEELPMKKTWNRKIGHASEVMQ</sequence>
<protein>
    <submittedName>
        <fullName evidence="1">Phage regulatory protein, rha family</fullName>
    </submittedName>
</protein>
<dbReference type="Proteomes" id="UP000186895">
    <property type="component" value="Unassembled WGS sequence"/>
</dbReference>
<proteinExistence type="predicted"/>
<dbReference type="STRING" id="49186.SAMN05421647_102415"/>
<dbReference type="EMBL" id="FTMN01000002">
    <property type="protein sequence ID" value="SIQ14259.1"/>
    <property type="molecule type" value="Genomic_DNA"/>
</dbReference>
<dbReference type="RefSeq" id="WP_076461869.1">
    <property type="nucleotide sequence ID" value="NZ_FTMN01000002.1"/>
</dbReference>
<evidence type="ECO:0000313" key="2">
    <source>
        <dbReference type="Proteomes" id="UP000186895"/>
    </source>
</evidence>
<name>A0A1N6QCE8_9GAMM</name>
<keyword evidence="2" id="KW-1185">Reference proteome</keyword>